<organism evidence="1 2">
    <name type="scientific">Tribonema minus</name>
    <dbReference type="NCBI Taxonomy" id="303371"/>
    <lineage>
        <taxon>Eukaryota</taxon>
        <taxon>Sar</taxon>
        <taxon>Stramenopiles</taxon>
        <taxon>Ochrophyta</taxon>
        <taxon>PX clade</taxon>
        <taxon>Xanthophyceae</taxon>
        <taxon>Tribonematales</taxon>
        <taxon>Tribonemataceae</taxon>
        <taxon>Tribonema</taxon>
    </lineage>
</organism>
<evidence type="ECO:0000313" key="2">
    <source>
        <dbReference type="Proteomes" id="UP000664859"/>
    </source>
</evidence>
<dbReference type="EMBL" id="JAFCMP010000113">
    <property type="protein sequence ID" value="KAG5186104.1"/>
    <property type="molecule type" value="Genomic_DNA"/>
</dbReference>
<accession>A0A835Z4R0</accession>
<proteinExistence type="predicted"/>
<sequence>MQRGPAEYPHIVAVYCGAGGIAEGLQQHMVITPAVHHKKCDLSIHATEHPGTTSAPELAESLQCAQHEAAPSAKPQAGKPAVLFMPVLLHRYNTATEYVALASDTSRVLMQRTLLPQDIDTHFLAGMTKNEDRDLRSIARTLCAGGLTLLTISDSDGGAAAVFTVAGIRIRMSSAGQPLADNEQSYSRFNQLRDITRLGDIAADLAALEEWLSCTTALG</sequence>
<keyword evidence="2" id="KW-1185">Reference proteome</keyword>
<dbReference type="AlphaFoldDB" id="A0A835Z4R0"/>
<dbReference type="Proteomes" id="UP000664859">
    <property type="component" value="Unassembled WGS sequence"/>
</dbReference>
<evidence type="ECO:0000313" key="1">
    <source>
        <dbReference type="EMBL" id="KAG5186104.1"/>
    </source>
</evidence>
<comment type="caution">
    <text evidence="1">The sequence shown here is derived from an EMBL/GenBank/DDBJ whole genome shotgun (WGS) entry which is preliminary data.</text>
</comment>
<gene>
    <name evidence="1" type="ORF">JKP88DRAFT_276434</name>
</gene>
<protein>
    <submittedName>
        <fullName evidence="1">Uncharacterized protein</fullName>
    </submittedName>
</protein>
<name>A0A835Z4R0_9STRA</name>
<reference evidence="1" key="1">
    <citation type="submission" date="2021-02" db="EMBL/GenBank/DDBJ databases">
        <title>First Annotated Genome of the Yellow-green Alga Tribonema minus.</title>
        <authorList>
            <person name="Mahan K.M."/>
        </authorList>
    </citation>
    <scope>NUCLEOTIDE SEQUENCE</scope>
    <source>
        <strain evidence="1">UTEX B ZZ1240</strain>
    </source>
</reference>